<feature type="compositionally biased region" description="Acidic residues" evidence="17">
    <location>
        <begin position="1439"/>
        <end position="1458"/>
    </location>
</feature>
<keyword evidence="7" id="KW-0479">Metal-binding</keyword>
<evidence type="ECO:0000256" key="11">
    <source>
        <dbReference type="ARBA" id="ARBA00023029"/>
    </source>
</evidence>
<evidence type="ECO:0000256" key="1">
    <source>
        <dbReference type="ARBA" id="ARBA00000185"/>
    </source>
</evidence>
<keyword evidence="21" id="KW-1185">Reference proteome</keyword>
<dbReference type="Gene3D" id="3.90.199.10">
    <property type="entry name" value="Topoisomerase II, domain 5"/>
    <property type="match status" value="1"/>
</dbReference>
<dbReference type="InterPro" id="IPR034157">
    <property type="entry name" value="TOPRIM_TopoII"/>
</dbReference>
<dbReference type="PRINTS" id="PR00418">
    <property type="entry name" value="TPI2FAMILY"/>
</dbReference>
<dbReference type="GO" id="GO:0005634">
    <property type="term" value="C:nucleus"/>
    <property type="evidence" value="ECO:0007669"/>
    <property type="project" value="TreeGrafter"/>
</dbReference>
<evidence type="ECO:0000256" key="4">
    <source>
        <dbReference type="ARBA" id="ARBA00011080"/>
    </source>
</evidence>
<dbReference type="InterPro" id="IPR013759">
    <property type="entry name" value="Topo_IIA_B_C"/>
</dbReference>
<evidence type="ECO:0000256" key="7">
    <source>
        <dbReference type="ARBA" id="ARBA00022723"/>
    </source>
</evidence>
<dbReference type="GO" id="GO:0003677">
    <property type="term" value="F:DNA binding"/>
    <property type="evidence" value="ECO:0007669"/>
    <property type="project" value="UniProtKB-UniRule"/>
</dbReference>
<feature type="compositionally biased region" description="Low complexity" evidence="17">
    <location>
        <begin position="310"/>
        <end position="319"/>
    </location>
</feature>
<comment type="subunit">
    <text evidence="16">Homodimer.</text>
</comment>
<evidence type="ECO:0000256" key="2">
    <source>
        <dbReference type="ARBA" id="ARBA00001913"/>
    </source>
</evidence>
<reference evidence="20 21" key="1">
    <citation type="submission" date="2016-08" db="EMBL/GenBank/DDBJ databases">
        <title>Whole genome shotgun sequence of Pichia membranifaciens KS47-1.</title>
        <authorList>
            <person name="Konishi M."/>
            <person name="Ishida M."/>
            <person name="Arakawa T."/>
            <person name="Kato Y."/>
            <person name="Horiuchi J."/>
        </authorList>
    </citation>
    <scope>NUCLEOTIDE SEQUENCE [LARGE SCALE GENOMIC DNA]</scope>
    <source>
        <strain evidence="20 21">KS47-1</strain>
    </source>
</reference>
<dbReference type="CDD" id="cd00187">
    <property type="entry name" value="TOP4c"/>
    <property type="match status" value="1"/>
</dbReference>
<dbReference type="PROSITE" id="PS52040">
    <property type="entry name" value="TOPO_IIA"/>
    <property type="match status" value="1"/>
</dbReference>
<dbReference type="Proteomes" id="UP000186136">
    <property type="component" value="Unassembled WGS sequence"/>
</dbReference>
<dbReference type="GO" id="GO:0046872">
    <property type="term" value="F:metal ion binding"/>
    <property type="evidence" value="ECO:0007669"/>
    <property type="project" value="UniProtKB-KW"/>
</dbReference>
<dbReference type="EC" id="5.6.2.2" evidence="5 16"/>
<dbReference type="CDD" id="cd16930">
    <property type="entry name" value="HATPase_TopII-like"/>
    <property type="match status" value="1"/>
</dbReference>
<dbReference type="InterPro" id="IPR013758">
    <property type="entry name" value="Topo_IIA_A/C_ab"/>
</dbReference>
<dbReference type="CDD" id="cd03365">
    <property type="entry name" value="TOPRIM_TopoIIA"/>
    <property type="match status" value="1"/>
</dbReference>
<feature type="compositionally biased region" description="Basic and acidic residues" evidence="17">
    <location>
        <begin position="1347"/>
        <end position="1356"/>
    </location>
</feature>
<dbReference type="PRINTS" id="PR01158">
    <property type="entry name" value="TOPISMRASEII"/>
</dbReference>
<comment type="function">
    <text evidence="14 16">Control of topological states of DNA by transient breakage and subsequent rejoining of DNA strands. Topoisomerase II makes double-strand breaks.</text>
</comment>
<feature type="region of interest" description="Disordered" evidence="17">
    <location>
        <begin position="1341"/>
        <end position="1458"/>
    </location>
</feature>
<dbReference type="InterPro" id="IPR001154">
    <property type="entry name" value="TopoII_euk"/>
</dbReference>
<dbReference type="InterPro" id="IPR003594">
    <property type="entry name" value="HATPase_dom"/>
</dbReference>
<dbReference type="SMART" id="SM00387">
    <property type="entry name" value="HATPase_c"/>
    <property type="match status" value="1"/>
</dbReference>
<dbReference type="PROSITE" id="PS50880">
    <property type="entry name" value="TOPRIM"/>
    <property type="match status" value="1"/>
</dbReference>
<dbReference type="GO" id="GO:0000819">
    <property type="term" value="P:sister chromatid segregation"/>
    <property type="evidence" value="ECO:0007669"/>
    <property type="project" value="TreeGrafter"/>
</dbReference>
<feature type="compositionally biased region" description="Low complexity" evidence="17">
    <location>
        <begin position="1"/>
        <end position="12"/>
    </location>
</feature>
<evidence type="ECO:0000256" key="3">
    <source>
        <dbReference type="ARBA" id="ARBA00001946"/>
    </source>
</evidence>
<dbReference type="InterPro" id="IPR001241">
    <property type="entry name" value="Topo_IIA"/>
</dbReference>
<proteinExistence type="inferred from homology"/>
<dbReference type="InterPro" id="IPR013506">
    <property type="entry name" value="Topo_IIA_bsu_dom2"/>
</dbReference>
<dbReference type="GO" id="GO:0005524">
    <property type="term" value="F:ATP binding"/>
    <property type="evidence" value="ECO:0007669"/>
    <property type="project" value="UniProtKB-UniRule"/>
</dbReference>
<evidence type="ECO:0000256" key="8">
    <source>
        <dbReference type="ARBA" id="ARBA00022741"/>
    </source>
</evidence>
<sequence>MSSGSGSDAYYSSDEEPVTKKVKTNGSRAKSKPKTSASDQYQKLSQLEHILKRPDTYIGSVEKHSAEQWIFNDTTKCMEKKVVSIVPGLFKIFDEILVNAADNKIRDPTMKKIDVVINAEENIISVKNDGKGIPIEIHDKEKIYIPELIFGNLLTSSNYDDDQKKVTGGRNGYGAKLCNIFSREFTVHTADKSNGKEYSQTWRNNMSEKGTPKITAYKKQSEFTEIIFKPDLEKFGMTELDENILGVFKRRVYDVSGSVRGIKVTLNGELLKINNFKQYVELYVKAIERAKEENPHVPVHIKTEGEEGVESGNESEQNGLESPPSVPEKLPTIVHEIVNDRWEIAFCISDGNFNQVSFVNSIATTVGGTHVDYVANMLVGKITEQIKKKNKKAIIKPFQIKSKMFLFINCLIENPAFTSQTKEYLTTQPSKFGGKRLELPEKFVKKVLSCGILDEVLDIAQANADKALKKNDGSRKSRITGYPKLEDANKAGTKDGFKCTLILTEGDSAKSLAVAGLAVVGRDFYGCFPLRGKLLNVREASTDQIMKSGAIQAIKQIMGLQHKKHYGPGDIKGLRYGRIMIMADQDHDGSHIKGLIINFLETSFPGLLEIPNFLIEFITPIVKITIMSGPNRRKTIPFYSMPEYEHWRETEGTTCSYKQKYYKGLGTSSAQEMREYFGQLDKHLKKFDSLKEEDVTSIDLAFSKKKADDRKEWLRAFQPGTYLDPTLTDIPISEFINKELILFSMADNVRSIPSVMDGFKPVQRKILYACYKRNLKDEIKVSQLEGYISEHTGYHHGDASLMQSIIGLAQDFVGSNNLNILIPHGGFGSRAAGGKDAAAARYIFTELSHITKKIFNPLDNPLLKYLQDDEQTVEPEWYTPVLPMLLVNGCEGIGSGWSTSIPPFNPVDIIENIRLLMKGEEMKEMLPWFKGWEGSITREVNKDRWRLEGKIEEIDDNTLEITELPARMWTITMKEFLLNGLAGSDKQKAWIKDMEEDHGVGVKFIVKLSDEEMEKSRRTGLLERFKLISTISSSNMVAFDPNGKIKRYSNVNEIIQDYYYIRLDFYQKRKNYMVKEYSNQLEKISSQAKFVKMIIEGDLIVGNKQKKILIEELKRLDFPGFDKSNEPVDLKHSSTVKVEEKDEEDDEEEVEDKEVDAATTGAADTTGMEDTGLVVVHKKNLSLLYDYLLGMPIWSLTRERYEALLRLKGEKEELLNTLLQKSPKDLWNEDIEEFLLEWEKFLKKDEENRTNVVSNGGEKNGTKRKRKAPVKRNPATAKAKPRKTPVKKEKKEDSAEPKAKTPRANGKATTTKIKKEEDADALKEEVNDLNDFDSIFKEFTASSSAFKDGDEDKKESASSSASSTAPVRSSGKKTGTTKATNGRKKKAPLSNDEDEGFSQSVDLTSDGEDEDVAVSTSAPAKRSTRARRSRTPVQSYTLDSEEEAASVNDSDDNYSEFD</sequence>
<dbReference type="FunFam" id="3.90.199.10:FF:000002">
    <property type="entry name" value="DNA topoisomerase 2"/>
    <property type="match status" value="1"/>
</dbReference>
<dbReference type="Gene3D" id="3.30.1490.30">
    <property type="match status" value="1"/>
</dbReference>
<dbReference type="InterPro" id="IPR031660">
    <property type="entry name" value="TOPRIM_C"/>
</dbReference>
<dbReference type="FunFam" id="3.40.50.670:FF:000001">
    <property type="entry name" value="DNA topoisomerase 2"/>
    <property type="match status" value="2"/>
</dbReference>
<dbReference type="SUPFAM" id="SSF54211">
    <property type="entry name" value="Ribosomal protein S5 domain 2-like"/>
    <property type="match status" value="1"/>
</dbReference>
<evidence type="ECO:0000256" key="9">
    <source>
        <dbReference type="ARBA" id="ARBA00022840"/>
    </source>
</evidence>
<dbReference type="SUPFAM" id="SSF56719">
    <property type="entry name" value="Type II DNA topoisomerase"/>
    <property type="match status" value="1"/>
</dbReference>
<dbReference type="Pfam" id="PF02518">
    <property type="entry name" value="HATPase_c"/>
    <property type="match status" value="1"/>
</dbReference>
<comment type="caution">
    <text evidence="20">The sequence shown here is derived from an EMBL/GenBank/DDBJ whole genome shotgun (WGS) entry which is preliminary data.</text>
</comment>
<evidence type="ECO:0000313" key="21">
    <source>
        <dbReference type="Proteomes" id="UP000186136"/>
    </source>
</evidence>
<dbReference type="EMBL" id="BDGI01000069">
    <property type="protein sequence ID" value="GAV28492.1"/>
    <property type="molecule type" value="Genomic_DNA"/>
</dbReference>
<keyword evidence="12 15" id="KW-0238">DNA-binding</keyword>
<evidence type="ECO:0000259" key="18">
    <source>
        <dbReference type="PROSITE" id="PS50880"/>
    </source>
</evidence>
<comment type="cofactor">
    <cofactor evidence="3">
        <name>Mg(2+)</name>
        <dbReference type="ChEBI" id="CHEBI:18420"/>
    </cofactor>
</comment>
<dbReference type="InterPro" id="IPR020568">
    <property type="entry name" value="Ribosomal_Su5_D2-typ_SF"/>
</dbReference>
<dbReference type="Gene3D" id="3.40.50.670">
    <property type="match status" value="1"/>
</dbReference>
<evidence type="ECO:0000256" key="10">
    <source>
        <dbReference type="ARBA" id="ARBA00022842"/>
    </source>
</evidence>
<keyword evidence="11 15" id="KW-0799">Topoisomerase</keyword>
<keyword evidence="9 16" id="KW-0067">ATP-binding</keyword>
<dbReference type="PROSITE" id="PS00177">
    <property type="entry name" value="TOPOISOMERASE_II"/>
    <property type="match status" value="1"/>
</dbReference>
<dbReference type="GO" id="GO:0006265">
    <property type="term" value="P:DNA topological change"/>
    <property type="evidence" value="ECO:0007669"/>
    <property type="project" value="UniProtKB-UniRule"/>
</dbReference>
<dbReference type="Gene3D" id="3.30.230.10">
    <property type="match status" value="1"/>
</dbReference>
<dbReference type="CDD" id="cd03481">
    <property type="entry name" value="TopoIIA_Trans_ScTopoIIA"/>
    <property type="match status" value="1"/>
</dbReference>
<evidence type="ECO:0000313" key="20">
    <source>
        <dbReference type="EMBL" id="GAV28492.1"/>
    </source>
</evidence>
<dbReference type="GO" id="GO:0000712">
    <property type="term" value="P:resolution of meiotic recombination intermediates"/>
    <property type="evidence" value="ECO:0007669"/>
    <property type="project" value="TreeGrafter"/>
</dbReference>
<dbReference type="Gene3D" id="1.10.268.10">
    <property type="entry name" value="Topoisomerase, domain 3"/>
    <property type="match status" value="1"/>
</dbReference>
<dbReference type="InterPro" id="IPR014721">
    <property type="entry name" value="Ribsml_uS5_D2-typ_fold_subgr"/>
</dbReference>
<comment type="similarity">
    <text evidence="4 16">Belongs to the type II topoisomerase family.</text>
</comment>
<keyword evidence="13 15" id="KW-0413">Isomerase</keyword>
<dbReference type="Pfam" id="PF01751">
    <property type="entry name" value="Toprim"/>
    <property type="match status" value="1"/>
</dbReference>
<dbReference type="SMART" id="SM00434">
    <property type="entry name" value="TOP4c"/>
    <property type="match status" value="1"/>
</dbReference>
<comment type="cofactor">
    <cofactor evidence="2">
        <name>Ca(2+)</name>
        <dbReference type="ChEBI" id="CHEBI:29108"/>
    </cofactor>
</comment>
<dbReference type="Pfam" id="PF00521">
    <property type="entry name" value="DNA_topoisoIV"/>
    <property type="match status" value="1"/>
</dbReference>
<dbReference type="Gene3D" id="3.30.1360.40">
    <property type="match status" value="1"/>
</dbReference>
<feature type="compositionally biased region" description="Acidic residues" evidence="17">
    <location>
        <begin position="1141"/>
        <end position="1154"/>
    </location>
</feature>
<protein>
    <recommendedName>
        <fullName evidence="6 16">DNA topoisomerase 2</fullName>
        <ecNumber evidence="5 16">5.6.2.2</ecNumber>
    </recommendedName>
</protein>
<dbReference type="GO" id="GO:0003918">
    <property type="term" value="F:DNA topoisomerase type II (double strand cut, ATP-hydrolyzing) activity"/>
    <property type="evidence" value="ECO:0007669"/>
    <property type="project" value="UniProtKB-UniRule"/>
</dbReference>
<dbReference type="InterPro" id="IPR050634">
    <property type="entry name" value="DNA_Topoisomerase_II"/>
</dbReference>
<evidence type="ECO:0000259" key="19">
    <source>
        <dbReference type="PROSITE" id="PS52040"/>
    </source>
</evidence>
<feature type="domain" description="Toprim" evidence="18">
    <location>
        <begin position="499"/>
        <end position="615"/>
    </location>
</feature>
<evidence type="ECO:0000256" key="16">
    <source>
        <dbReference type="RuleBase" id="RU362094"/>
    </source>
</evidence>
<dbReference type="Pfam" id="PF00204">
    <property type="entry name" value="DNA_gyraseB"/>
    <property type="match status" value="1"/>
</dbReference>
<dbReference type="Gene3D" id="3.30.565.10">
    <property type="entry name" value="Histidine kinase-like ATPase, C-terminal domain"/>
    <property type="match status" value="1"/>
</dbReference>
<organism evidence="20 21">
    <name type="scientific">Pichia membranifaciens</name>
    <dbReference type="NCBI Taxonomy" id="4926"/>
    <lineage>
        <taxon>Eukaryota</taxon>
        <taxon>Fungi</taxon>
        <taxon>Dikarya</taxon>
        <taxon>Ascomycota</taxon>
        <taxon>Saccharomycotina</taxon>
        <taxon>Pichiomycetes</taxon>
        <taxon>Pichiales</taxon>
        <taxon>Pichiaceae</taxon>
        <taxon>Pichia</taxon>
    </lineage>
</organism>
<evidence type="ECO:0000256" key="17">
    <source>
        <dbReference type="SAM" id="MobiDB-lite"/>
    </source>
</evidence>
<dbReference type="FunFam" id="3.30.565.10:FF:000004">
    <property type="entry name" value="DNA topoisomerase 2"/>
    <property type="match status" value="1"/>
</dbReference>
<comment type="catalytic activity">
    <reaction evidence="1 15 16">
        <text>ATP-dependent breakage, passage and rejoining of double-stranded DNA.</text>
        <dbReference type="EC" id="5.6.2.2"/>
    </reaction>
</comment>
<name>A0A1Q2YG18_9ASCO</name>
<gene>
    <name evidence="20" type="ORF">PMKS-001963</name>
</gene>
<evidence type="ECO:0000256" key="6">
    <source>
        <dbReference type="ARBA" id="ARBA00019635"/>
    </source>
</evidence>
<feature type="region of interest" description="Disordered" evidence="17">
    <location>
        <begin position="1127"/>
        <end position="1159"/>
    </location>
</feature>
<dbReference type="InterPro" id="IPR002205">
    <property type="entry name" value="Topo_IIA_dom_A"/>
</dbReference>
<feature type="compositionally biased region" description="Low complexity" evidence="17">
    <location>
        <begin position="1357"/>
        <end position="1380"/>
    </location>
</feature>
<accession>A0A1Q2YG18</accession>
<feature type="domain" description="Topo IIA-type catalytic" evidence="19">
    <location>
        <begin position="752"/>
        <end position="1231"/>
    </location>
</feature>
<dbReference type="InterPro" id="IPR006171">
    <property type="entry name" value="TOPRIM_dom"/>
</dbReference>
<evidence type="ECO:0000256" key="12">
    <source>
        <dbReference type="ARBA" id="ARBA00023125"/>
    </source>
</evidence>
<evidence type="ECO:0000256" key="13">
    <source>
        <dbReference type="ARBA" id="ARBA00023235"/>
    </source>
</evidence>
<feature type="compositionally biased region" description="Basic and acidic residues" evidence="17">
    <location>
        <begin position="1286"/>
        <end position="1299"/>
    </location>
</feature>
<dbReference type="PANTHER" id="PTHR10169">
    <property type="entry name" value="DNA TOPOISOMERASE/GYRASE"/>
    <property type="match status" value="1"/>
</dbReference>
<feature type="region of interest" description="Disordered" evidence="17">
    <location>
        <begin position="1"/>
        <end position="39"/>
    </location>
</feature>
<feature type="region of interest" description="Disordered" evidence="17">
    <location>
        <begin position="299"/>
        <end position="327"/>
    </location>
</feature>
<dbReference type="InterPro" id="IPR013757">
    <property type="entry name" value="Topo_IIA_A_a_sf"/>
</dbReference>
<dbReference type="OrthoDB" id="276498at2759"/>
<evidence type="ECO:0000256" key="5">
    <source>
        <dbReference type="ARBA" id="ARBA00012895"/>
    </source>
</evidence>
<evidence type="ECO:0000256" key="14">
    <source>
        <dbReference type="ARBA" id="ARBA00053943"/>
    </source>
</evidence>
<dbReference type="InterPro" id="IPR036890">
    <property type="entry name" value="HATPase_C_sf"/>
</dbReference>
<dbReference type="PANTHER" id="PTHR10169:SF38">
    <property type="entry name" value="DNA TOPOISOMERASE 2"/>
    <property type="match status" value="1"/>
</dbReference>
<dbReference type="FunFam" id="3.30.230.10:FF:000008">
    <property type="entry name" value="DNA topoisomerase 2"/>
    <property type="match status" value="1"/>
</dbReference>
<feature type="region of interest" description="Disordered" evidence="17">
    <location>
        <begin position="1251"/>
        <end position="1321"/>
    </location>
</feature>
<feature type="active site" description="O-(5'-phospho-DNA)-tyrosine intermediate" evidence="15">
    <location>
        <position position="842"/>
    </location>
</feature>
<dbReference type="FunFam" id="3.30.1490.30:FF:000001">
    <property type="entry name" value="DNA topoisomerase 2"/>
    <property type="match status" value="1"/>
</dbReference>
<feature type="compositionally biased region" description="Basic and acidic residues" evidence="17">
    <location>
        <begin position="1127"/>
        <end position="1140"/>
    </location>
</feature>
<evidence type="ECO:0000256" key="15">
    <source>
        <dbReference type="PROSITE-ProRule" id="PRU01384"/>
    </source>
</evidence>
<dbReference type="SMART" id="SM00433">
    <property type="entry name" value="TOP2c"/>
    <property type="match status" value="1"/>
</dbReference>
<keyword evidence="8 16" id="KW-0547">Nucleotide-binding</keyword>
<keyword evidence="10" id="KW-0460">Magnesium</keyword>
<feature type="compositionally biased region" description="Polar residues" evidence="17">
    <location>
        <begin position="24"/>
        <end position="39"/>
    </location>
</feature>
<dbReference type="SUPFAM" id="SSF55874">
    <property type="entry name" value="ATPase domain of HSP90 chaperone/DNA topoisomerase II/histidine kinase"/>
    <property type="match status" value="1"/>
</dbReference>
<dbReference type="InterPro" id="IPR013760">
    <property type="entry name" value="Topo_IIA-like_dom_sf"/>
</dbReference>
<dbReference type="Pfam" id="PF16898">
    <property type="entry name" value="TOPRIM_C"/>
    <property type="match status" value="1"/>
</dbReference>
<dbReference type="InterPro" id="IPR018522">
    <property type="entry name" value="TopoIIA_CS"/>
</dbReference>